<dbReference type="InterPro" id="IPR005829">
    <property type="entry name" value="Sugar_transporter_CS"/>
</dbReference>
<evidence type="ECO:0000256" key="1">
    <source>
        <dbReference type="ARBA" id="ARBA00004141"/>
    </source>
</evidence>
<dbReference type="InterPro" id="IPR020846">
    <property type="entry name" value="MFS_dom"/>
</dbReference>
<comment type="subcellular location">
    <subcellularLocation>
        <location evidence="1">Membrane</location>
        <topology evidence="1">Multi-pass membrane protein</topology>
    </subcellularLocation>
</comment>
<dbReference type="PROSITE" id="PS00217">
    <property type="entry name" value="SUGAR_TRANSPORT_2"/>
    <property type="match status" value="1"/>
</dbReference>
<evidence type="ECO:0000256" key="7">
    <source>
        <dbReference type="SAM" id="Phobius"/>
    </source>
</evidence>
<feature type="transmembrane region" description="Helical" evidence="7">
    <location>
        <begin position="299"/>
        <end position="319"/>
    </location>
</feature>
<protein>
    <submittedName>
        <fullName evidence="9">Sugar transporter</fullName>
    </submittedName>
</protein>
<feature type="transmembrane region" description="Helical" evidence="7">
    <location>
        <begin position="53"/>
        <end position="78"/>
    </location>
</feature>
<evidence type="ECO:0000313" key="10">
    <source>
        <dbReference type="Proteomes" id="UP000443090"/>
    </source>
</evidence>
<dbReference type="InterPro" id="IPR050360">
    <property type="entry name" value="MFS_Sugar_Transporters"/>
</dbReference>
<dbReference type="GO" id="GO:0016020">
    <property type="term" value="C:membrane"/>
    <property type="evidence" value="ECO:0007669"/>
    <property type="project" value="UniProtKB-SubCell"/>
</dbReference>
<feature type="transmembrane region" description="Helical" evidence="7">
    <location>
        <begin position="90"/>
        <end position="108"/>
    </location>
</feature>
<dbReference type="PROSITE" id="PS50850">
    <property type="entry name" value="MFS"/>
    <property type="match status" value="1"/>
</dbReference>
<dbReference type="SUPFAM" id="SSF103473">
    <property type="entry name" value="MFS general substrate transporter"/>
    <property type="match status" value="1"/>
</dbReference>
<organism evidence="9 10">
    <name type="scientific">Lachnellula occidentalis</name>
    <dbReference type="NCBI Taxonomy" id="215460"/>
    <lineage>
        <taxon>Eukaryota</taxon>
        <taxon>Fungi</taxon>
        <taxon>Dikarya</taxon>
        <taxon>Ascomycota</taxon>
        <taxon>Pezizomycotina</taxon>
        <taxon>Leotiomycetes</taxon>
        <taxon>Helotiales</taxon>
        <taxon>Lachnaceae</taxon>
        <taxon>Lachnellula</taxon>
    </lineage>
</organism>
<gene>
    <name evidence="9" type="primary">STL1_4</name>
    <name evidence="9" type="ORF">LOCC1_G004761</name>
</gene>
<dbReference type="InterPro" id="IPR005828">
    <property type="entry name" value="MFS_sugar_transport-like"/>
</dbReference>
<comment type="caution">
    <text evidence="9">The sequence shown here is derived from an EMBL/GenBank/DDBJ whole genome shotgun (WGS) entry which is preliminary data.</text>
</comment>
<evidence type="ECO:0000256" key="6">
    <source>
        <dbReference type="ARBA" id="ARBA00023136"/>
    </source>
</evidence>
<evidence type="ECO:0000256" key="5">
    <source>
        <dbReference type="ARBA" id="ARBA00022989"/>
    </source>
</evidence>
<evidence type="ECO:0000256" key="2">
    <source>
        <dbReference type="ARBA" id="ARBA00010992"/>
    </source>
</evidence>
<dbReference type="PROSITE" id="PS00216">
    <property type="entry name" value="SUGAR_TRANSPORT_1"/>
    <property type="match status" value="1"/>
</dbReference>
<dbReference type="InterPro" id="IPR003663">
    <property type="entry name" value="Sugar/inositol_transpt"/>
</dbReference>
<proteinExistence type="inferred from homology"/>
<dbReference type="GO" id="GO:0005351">
    <property type="term" value="F:carbohydrate:proton symporter activity"/>
    <property type="evidence" value="ECO:0007669"/>
    <property type="project" value="TreeGrafter"/>
</dbReference>
<dbReference type="Gene3D" id="1.20.1250.20">
    <property type="entry name" value="MFS general substrate transporter like domains"/>
    <property type="match status" value="1"/>
</dbReference>
<keyword evidence="4 7" id="KW-0812">Transmembrane</keyword>
<keyword evidence="5 7" id="KW-1133">Transmembrane helix</keyword>
<dbReference type="PANTHER" id="PTHR48022">
    <property type="entry name" value="PLASTIDIC GLUCOSE TRANSPORTER 4"/>
    <property type="match status" value="1"/>
</dbReference>
<sequence>METYSFYNISVVLFAAFGSLFTGYSLAIIVTTVGQPTWYASLHLEPDATAPGYTHTTAIIGAANGVFFAGGTLGCVLGGWLADRLGRVKGFRVAAVVGIIGAAIQTGATNQAMYLVGRVITGLAAGQTMVAMPTYFSEVSPPRSRGLMAGAHGSGINIGYALAGWVGYGCFFESTSSFAWRFPNAVLAIWGLFPESPRWLVSRGQDEKALQILCKLHHDPTTDTEDHFAHQELRLIKSQLEVDRTLITQHGQWQLFTMPTYRRRSILGFFLMMGGQNVGVLVINNYNTLLYQSLGLSNMQALVVGASYNTWAALANIGGATVSDRLGRRKALLIGYAACVIMFSIATGLIATFSENESRTYAGAAVAFLFLYVSFYGALIDVNQYTVVAEIFPSHLRSQGSSYSLAALFLTDVLWVDLAATAQASIGWRYYLVFLCLGIVHFTHLWFKLPETSGLALEEIDVLFGKEERAGSNEEPKAMTTVFEEE</sequence>
<feature type="transmembrane region" description="Helical" evidence="7">
    <location>
        <begin position="428"/>
        <end position="447"/>
    </location>
</feature>
<dbReference type="EMBL" id="QGMI01000452">
    <property type="protein sequence ID" value="TVY40478.1"/>
    <property type="molecule type" value="Genomic_DNA"/>
</dbReference>
<feature type="transmembrane region" description="Helical" evidence="7">
    <location>
        <begin position="266"/>
        <end position="287"/>
    </location>
</feature>
<evidence type="ECO:0000256" key="4">
    <source>
        <dbReference type="ARBA" id="ARBA00022692"/>
    </source>
</evidence>
<dbReference type="Pfam" id="PF00083">
    <property type="entry name" value="Sugar_tr"/>
    <property type="match status" value="1"/>
</dbReference>
<keyword evidence="10" id="KW-1185">Reference proteome</keyword>
<evidence type="ECO:0000259" key="8">
    <source>
        <dbReference type="PROSITE" id="PS50850"/>
    </source>
</evidence>
<dbReference type="OrthoDB" id="6612291at2759"/>
<feature type="transmembrane region" description="Helical" evidence="7">
    <location>
        <begin position="360"/>
        <end position="382"/>
    </location>
</feature>
<evidence type="ECO:0000256" key="3">
    <source>
        <dbReference type="ARBA" id="ARBA00022448"/>
    </source>
</evidence>
<accession>A0A8H8RSJ9</accession>
<reference evidence="9 10" key="1">
    <citation type="submission" date="2018-05" db="EMBL/GenBank/DDBJ databases">
        <title>Genome sequencing and assembly of the regulated plant pathogen Lachnellula willkommii and related sister species for the development of diagnostic species identification markers.</title>
        <authorList>
            <person name="Giroux E."/>
            <person name="Bilodeau G."/>
        </authorList>
    </citation>
    <scope>NUCLEOTIDE SEQUENCE [LARGE SCALE GENOMIC DNA]</scope>
    <source>
        <strain evidence="9 10">CBS 160.35</strain>
    </source>
</reference>
<keyword evidence="6 7" id="KW-0472">Membrane</keyword>
<evidence type="ECO:0000313" key="9">
    <source>
        <dbReference type="EMBL" id="TVY40478.1"/>
    </source>
</evidence>
<feature type="transmembrane region" description="Helical" evidence="7">
    <location>
        <begin position="331"/>
        <end position="354"/>
    </location>
</feature>
<dbReference type="AlphaFoldDB" id="A0A8H8RSJ9"/>
<dbReference type="PANTHER" id="PTHR48022:SF11">
    <property type="entry name" value="MONOSACCHARIDE TRANSPORTER (HXT8), PUTATIVE (AFU_ORTHOLOGUE AFUA_2G08120)-RELATED"/>
    <property type="match status" value="1"/>
</dbReference>
<dbReference type="InterPro" id="IPR036259">
    <property type="entry name" value="MFS_trans_sf"/>
</dbReference>
<keyword evidence="9" id="KW-0762">Sugar transport</keyword>
<feature type="transmembrane region" description="Helical" evidence="7">
    <location>
        <begin position="12"/>
        <end position="33"/>
    </location>
</feature>
<keyword evidence="3" id="KW-0813">Transport</keyword>
<feature type="domain" description="Major facilitator superfamily (MFS) profile" evidence="8">
    <location>
        <begin position="11"/>
        <end position="453"/>
    </location>
</feature>
<dbReference type="PRINTS" id="PR00171">
    <property type="entry name" value="SUGRTRNSPORT"/>
</dbReference>
<comment type="similarity">
    <text evidence="2">Belongs to the major facilitator superfamily. Sugar transporter (TC 2.A.1.1) family.</text>
</comment>
<name>A0A8H8RSJ9_9HELO</name>
<dbReference type="Proteomes" id="UP000443090">
    <property type="component" value="Unassembled WGS sequence"/>
</dbReference>